<accession>W4KEA5</accession>
<sequence length="57" mass="6248">MSNDIEDMIGHASVTSSLVTSSGKYCSKYKHMRDVFMTASPRHDRTYGYGAGVGTSR</sequence>
<dbReference type="HOGENOM" id="CLU_2996728_0_0_1"/>
<dbReference type="KEGG" id="hir:HETIRDRAFT_415789"/>
<evidence type="ECO:0000313" key="2">
    <source>
        <dbReference type="Proteomes" id="UP000030671"/>
    </source>
</evidence>
<keyword evidence="2" id="KW-1185">Reference proteome</keyword>
<dbReference type="GeneID" id="20673268"/>
<dbReference type="AlphaFoldDB" id="W4KEA5"/>
<dbReference type="Proteomes" id="UP000030671">
    <property type="component" value="Unassembled WGS sequence"/>
</dbReference>
<organism evidence="1 2">
    <name type="scientific">Heterobasidion irregulare (strain TC 32-1)</name>
    <dbReference type="NCBI Taxonomy" id="747525"/>
    <lineage>
        <taxon>Eukaryota</taxon>
        <taxon>Fungi</taxon>
        <taxon>Dikarya</taxon>
        <taxon>Basidiomycota</taxon>
        <taxon>Agaricomycotina</taxon>
        <taxon>Agaricomycetes</taxon>
        <taxon>Russulales</taxon>
        <taxon>Bondarzewiaceae</taxon>
        <taxon>Heterobasidion</taxon>
        <taxon>Heterobasidion annosum species complex</taxon>
    </lineage>
</organism>
<dbReference type="InParanoid" id="W4KEA5"/>
<protein>
    <submittedName>
        <fullName evidence="1">Uncharacterized protein</fullName>
    </submittedName>
</protein>
<name>W4KEA5_HETIT</name>
<reference evidence="1 2" key="1">
    <citation type="journal article" date="2012" name="New Phytol.">
        <title>Insight into trade-off between wood decay and parasitism from the genome of a fungal forest pathogen.</title>
        <authorList>
            <person name="Olson A."/>
            <person name="Aerts A."/>
            <person name="Asiegbu F."/>
            <person name="Belbahri L."/>
            <person name="Bouzid O."/>
            <person name="Broberg A."/>
            <person name="Canback B."/>
            <person name="Coutinho P.M."/>
            <person name="Cullen D."/>
            <person name="Dalman K."/>
            <person name="Deflorio G."/>
            <person name="van Diepen L.T."/>
            <person name="Dunand C."/>
            <person name="Duplessis S."/>
            <person name="Durling M."/>
            <person name="Gonthier P."/>
            <person name="Grimwood J."/>
            <person name="Fossdal C.G."/>
            <person name="Hansson D."/>
            <person name="Henrissat B."/>
            <person name="Hietala A."/>
            <person name="Himmelstrand K."/>
            <person name="Hoffmeister D."/>
            <person name="Hogberg N."/>
            <person name="James T.Y."/>
            <person name="Karlsson M."/>
            <person name="Kohler A."/>
            <person name="Kues U."/>
            <person name="Lee Y.H."/>
            <person name="Lin Y.C."/>
            <person name="Lind M."/>
            <person name="Lindquist E."/>
            <person name="Lombard V."/>
            <person name="Lucas S."/>
            <person name="Lunden K."/>
            <person name="Morin E."/>
            <person name="Murat C."/>
            <person name="Park J."/>
            <person name="Raffaello T."/>
            <person name="Rouze P."/>
            <person name="Salamov A."/>
            <person name="Schmutz J."/>
            <person name="Solheim H."/>
            <person name="Stahlberg J."/>
            <person name="Velez H."/>
            <person name="de Vries R.P."/>
            <person name="Wiebenga A."/>
            <person name="Woodward S."/>
            <person name="Yakovlev I."/>
            <person name="Garbelotto M."/>
            <person name="Martin F."/>
            <person name="Grigoriev I.V."/>
            <person name="Stenlid J."/>
        </authorList>
    </citation>
    <scope>NUCLEOTIDE SEQUENCE [LARGE SCALE GENOMIC DNA]</scope>
    <source>
        <strain evidence="1 2">TC 32-1</strain>
    </source>
</reference>
<dbReference type="RefSeq" id="XP_009543788.1">
    <property type="nucleotide sequence ID" value="XM_009545493.1"/>
</dbReference>
<evidence type="ECO:0000313" key="1">
    <source>
        <dbReference type="EMBL" id="ETW84074.1"/>
    </source>
</evidence>
<dbReference type="EMBL" id="KI925456">
    <property type="protein sequence ID" value="ETW84074.1"/>
    <property type="molecule type" value="Genomic_DNA"/>
</dbReference>
<gene>
    <name evidence="1" type="ORF">HETIRDRAFT_415789</name>
</gene>
<proteinExistence type="predicted"/>